<evidence type="ECO:0000313" key="3">
    <source>
        <dbReference type="EMBL" id="MFI0794484.1"/>
    </source>
</evidence>
<dbReference type="Proteomes" id="UP001611075">
    <property type="component" value="Unassembled WGS sequence"/>
</dbReference>
<dbReference type="InterPro" id="IPR050256">
    <property type="entry name" value="Glycosyltransferase_2"/>
</dbReference>
<dbReference type="PANTHER" id="PTHR48090">
    <property type="entry name" value="UNDECAPRENYL-PHOSPHATE 4-DEOXY-4-FORMAMIDO-L-ARABINOSE TRANSFERASE-RELATED"/>
    <property type="match status" value="1"/>
</dbReference>
<evidence type="ECO:0000313" key="4">
    <source>
        <dbReference type="Proteomes" id="UP001611075"/>
    </source>
</evidence>
<dbReference type="EMBL" id="JBIRPU010000011">
    <property type="protein sequence ID" value="MFI0794484.1"/>
    <property type="molecule type" value="Genomic_DNA"/>
</dbReference>
<accession>A0ABW7SNJ4</accession>
<evidence type="ECO:0000256" key="1">
    <source>
        <dbReference type="ARBA" id="ARBA00006739"/>
    </source>
</evidence>
<name>A0ABW7SNJ4_9ACTN</name>
<gene>
    <name evidence="3" type="ORF">ACH4OY_17630</name>
</gene>
<comment type="caution">
    <text evidence="3">The sequence shown here is derived from an EMBL/GenBank/DDBJ whole genome shotgun (WGS) entry which is preliminary data.</text>
</comment>
<dbReference type="CDD" id="cd04179">
    <property type="entry name" value="DPM_DPG-synthase_like"/>
    <property type="match status" value="1"/>
</dbReference>
<dbReference type="Pfam" id="PF00535">
    <property type="entry name" value="Glycos_transf_2"/>
    <property type="match status" value="1"/>
</dbReference>
<dbReference type="InterPro" id="IPR001763">
    <property type="entry name" value="Rhodanese-like_dom"/>
</dbReference>
<comment type="similarity">
    <text evidence="1">Belongs to the glycosyltransferase 2 family.</text>
</comment>
<dbReference type="SUPFAM" id="SSF53448">
    <property type="entry name" value="Nucleotide-diphospho-sugar transferases"/>
    <property type="match status" value="1"/>
</dbReference>
<dbReference type="RefSeq" id="WP_396680840.1">
    <property type="nucleotide sequence ID" value="NZ_JBIRPU010000011.1"/>
</dbReference>
<proteinExistence type="inferred from homology"/>
<dbReference type="InterPro" id="IPR029044">
    <property type="entry name" value="Nucleotide-diphossugar_trans"/>
</dbReference>
<keyword evidence="4" id="KW-1185">Reference proteome</keyword>
<sequence>MRRRRGRTRAWRGRAAVIVLAPVYEPGPRLPEFVAELRDAAPDVHVVVVDDGSGPASARVLDAARDLGCTVLRHGTNRGKGVALRTGFRHVARACPGHDVVCADADGQHGVADVLRVAGRVEETGVMVLGVRRFDGEVPVRSRAGNGLTRLLFRAATGRPVRDTQTGLRAYPHGLLDWLLTVPGERFEYEMNVLLCAVRAGQPIEQTTIATRYVADNASSHFGSFTDSVRICLPLLRFAASALLAPTGRSRRPRR</sequence>
<dbReference type="PANTHER" id="PTHR48090:SF7">
    <property type="entry name" value="RFBJ PROTEIN"/>
    <property type="match status" value="1"/>
</dbReference>
<organism evidence="3 4">
    <name type="scientific">Micromonospora rubida</name>
    <dbReference type="NCBI Taxonomy" id="2697657"/>
    <lineage>
        <taxon>Bacteria</taxon>
        <taxon>Bacillati</taxon>
        <taxon>Actinomycetota</taxon>
        <taxon>Actinomycetes</taxon>
        <taxon>Micromonosporales</taxon>
        <taxon>Micromonosporaceae</taxon>
        <taxon>Micromonospora</taxon>
    </lineage>
</organism>
<reference evidence="3 4" key="1">
    <citation type="submission" date="2024-10" db="EMBL/GenBank/DDBJ databases">
        <title>The Natural Products Discovery Center: Release of the First 8490 Sequenced Strains for Exploring Actinobacteria Biosynthetic Diversity.</title>
        <authorList>
            <person name="Kalkreuter E."/>
            <person name="Kautsar S.A."/>
            <person name="Yang D."/>
            <person name="Bader C.D."/>
            <person name="Teijaro C.N."/>
            <person name="Fluegel L."/>
            <person name="Davis C.M."/>
            <person name="Simpson J.R."/>
            <person name="Lauterbach L."/>
            <person name="Steele A.D."/>
            <person name="Gui C."/>
            <person name="Meng S."/>
            <person name="Li G."/>
            <person name="Viehrig K."/>
            <person name="Ye F."/>
            <person name="Su P."/>
            <person name="Kiefer A.F."/>
            <person name="Nichols A."/>
            <person name="Cepeda A.J."/>
            <person name="Yan W."/>
            <person name="Fan B."/>
            <person name="Jiang Y."/>
            <person name="Adhikari A."/>
            <person name="Zheng C.-J."/>
            <person name="Schuster L."/>
            <person name="Cowan T.M."/>
            <person name="Smanski M.J."/>
            <person name="Chevrette M.G."/>
            <person name="De Carvalho L.P.S."/>
            <person name="Shen B."/>
        </authorList>
    </citation>
    <scope>NUCLEOTIDE SEQUENCE [LARGE SCALE GENOMIC DNA]</scope>
    <source>
        <strain evidence="3 4">NPDC021253</strain>
    </source>
</reference>
<evidence type="ECO:0000259" key="2">
    <source>
        <dbReference type="PROSITE" id="PS50206"/>
    </source>
</evidence>
<protein>
    <submittedName>
        <fullName evidence="3">Glycosyltransferase family 2 protein</fullName>
    </submittedName>
</protein>
<dbReference type="PROSITE" id="PS50206">
    <property type="entry name" value="RHODANESE_3"/>
    <property type="match status" value="1"/>
</dbReference>
<dbReference type="InterPro" id="IPR001173">
    <property type="entry name" value="Glyco_trans_2-like"/>
</dbReference>
<dbReference type="Gene3D" id="3.90.550.10">
    <property type="entry name" value="Spore Coat Polysaccharide Biosynthesis Protein SpsA, Chain A"/>
    <property type="match status" value="1"/>
</dbReference>
<feature type="domain" description="Rhodanese" evidence="2">
    <location>
        <begin position="30"/>
        <end position="100"/>
    </location>
</feature>